<dbReference type="EMBL" id="KX397368">
    <property type="protein sequence ID" value="ANZ49240.1"/>
    <property type="molecule type" value="Genomic_DNA"/>
</dbReference>
<dbReference type="InterPro" id="IPR057701">
    <property type="entry name" value="DUF7941"/>
</dbReference>
<reference evidence="2" key="1">
    <citation type="submission" date="2016-06" db="EMBL/GenBank/DDBJ databases">
        <authorList>
            <person name="Berg J.A."/>
            <person name="Grossarth S.E."/>
            <person name="Jarvis T.M."/>
            <person name="Merrill B.D."/>
            <person name="Breakwell D.P."/>
            <person name="Hope S."/>
            <person name="Grose J.H."/>
        </authorList>
    </citation>
    <scope>NUCLEOTIDE SEQUENCE [LARGE SCALE GENOMIC DNA]</scope>
</reference>
<proteinExistence type="predicted"/>
<sequence length="464" mass="51006">MGLYSKPALDLLGALINRDNPGVKTQLSSSNILVLGGPFTTSLGNSGRNTRIQLNGVVGSGVNGKMEFFYDRLNLGDLFKNITIVFNGDNKSTKLKDLLPALNAQYGLNLTAADLATPDTALDYGYTATPVTFTMAATSLAYRGSLTATWSRKPAGVYPKSGPGTKTLLMGSLQEGYFGVVSKEEMMTSGEFYANFFDGKTVNGTGVLVNNTLFWLKFALDGKFVFVPSHNMISNISWDTLNAFGAANADAKYPMFVQKDDDQFFFQLRLPRFSTTFELPPDRTDPTSDANRLFNKVHKQSYGNGEWAALTTVDMANAFVWWNKRNDTTAPFPVYVSAFNQVSVNNAPSASQQNWRPVLELVDAADYLMPMRNLQAKLEVPVRNFGFILTSIIDSSTLQAMKNISATLARGVPAPVLYRPTANIFKAAQDFRATNPVRSFAFRFTATYDRRTDLATTNGELNGF</sequence>
<accession>A0A1B2ID85</accession>
<gene>
    <name evidence="1" type="ORF">HUXLEY_158</name>
</gene>
<dbReference type="KEGG" id="vg:29069280"/>
<name>A0A1B2ID85_9CAUD</name>
<dbReference type="RefSeq" id="YP_009293126.1">
    <property type="nucleotide sequence ID" value="NC_031127.1"/>
</dbReference>
<dbReference type="Proteomes" id="UP000203302">
    <property type="component" value="Segment"/>
</dbReference>
<protein>
    <submittedName>
        <fullName evidence="1">Putative virion structural protein</fullName>
    </submittedName>
</protein>
<dbReference type="Pfam" id="PF25613">
    <property type="entry name" value="DUF7941"/>
    <property type="match status" value="1"/>
</dbReference>
<evidence type="ECO:0000313" key="1">
    <source>
        <dbReference type="EMBL" id="ANZ49240.1"/>
    </source>
</evidence>
<dbReference type="GeneID" id="29069280"/>
<organism evidence="1 2">
    <name type="scientific">Erwinia phage vB_EamM_Huxley</name>
    <dbReference type="NCBI Taxonomy" id="1883373"/>
    <lineage>
        <taxon>Viruses</taxon>
        <taxon>Duplodnaviria</taxon>
        <taxon>Heunggongvirae</taxon>
        <taxon>Uroviricota</taxon>
        <taxon>Caudoviricetes</taxon>
        <taxon>Chimalliviridae</taxon>
        <taxon>Machinavirus</taxon>
        <taxon>Machinavirus machina</taxon>
    </lineage>
</organism>
<evidence type="ECO:0000313" key="2">
    <source>
        <dbReference type="Proteomes" id="UP000203302"/>
    </source>
</evidence>
<dbReference type="OrthoDB" id="5503at10239"/>